<evidence type="ECO:0000256" key="6">
    <source>
        <dbReference type="RuleBase" id="RU000461"/>
    </source>
</evidence>
<gene>
    <name evidence="7" type="ORF">GQ43DRAFT_443549</name>
</gene>
<reference evidence="7" key="1">
    <citation type="journal article" date="2020" name="Stud. Mycol.">
        <title>101 Dothideomycetes genomes: a test case for predicting lifestyles and emergence of pathogens.</title>
        <authorList>
            <person name="Haridas S."/>
            <person name="Albert R."/>
            <person name="Binder M."/>
            <person name="Bloem J."/>
            <person name="Labutti K."/>
            <person name="Salamov A."/>
            <person name="Andreopoulos B."/>
            <person name="Baker S."/>
            <person name="Barry K."/>
            <person name="Bills G."/>
            <person name="Bluhm B."/>
            <person name="Cannon C."/>
            <person name="Castanera R."/>
            <person name="Culley D."/>
            <person name="Daum C."/>
            <person name="Ezra D."/>
            <person name="Gonzalez J."/>
            <person name="Henrissat B."/>
            <person name="Kuo A."/>
            <person name="Liang C."/>
            <person name="Lipzen A."/>
            <person name="Lutzoni F."/>
            <person name="Magnuson J."/>
            <person name="Mondo S."/>
            <person name="Nolan M."/>
            <person name="Ohm R."/>
            <person name="Pangilinan J."/>
            <person name="Park H.-J."/>
            <person name="Ramirez L."/>
            <person name="Alfaro M."/>
            <person name="Sun H."/>
            <person name="Tritt A."/>
            <person name="Yoshinaga Y."/>
            <person name="Zwiers L.-H."/>
            <person name="Turgeon B."/>
            <person name="Goodwin S."/>
            <person name="Spatafora J."/>
            <person name="Crous P."/>
            <person name="Grigoriev I."/>
        </authorList>
    </citation>
    <scope>NUCLEOTIDE SEQUENCE</scope>
    <source>
        <strain evidence="7">ATCC 74209</strain>
    </source>
</reference>
<dbReference type="GO" id="GO:0004497">
    <property type="term" value="F:monooxygenase activity"/>
    <property type="evidence" value="ECO:0007669"/>
    <property type="project" value="UniProtKB-KW"/>
</dbReference>
<comment type="caution">
    <text evidence="7">The sequence shown here is derived from an EMBL/GenBank/DDBJ whole genome shotgun (WGS) entry which is preliminary data.</text>
</comment>
<dbReference type="AlphaFoldDB" id="A0A9P4JFD2"/>
<name>A0A9P4JFD2_9PLEO</name>
<dbReference type="InterPro" id="IPR017972">
    <property type="entry name" value="Cyt_P450_CS"/>
</dbReference>
<dbReference type="InterPro" id="IPR036396">
    <property type="entry name" value="Cyt_P450_sf"/>
</dbReference>
<dbReference type="SUPFAM" id="SSF48264">
    <property type="entry name" value="Cytochrome P450"/>
    <property type="match status" value="1"/>
</dbReference>
<dbReference type="Proteomes" id="UP000799536">
    <property type="component" value="Unassembled WGS sequence"/>
</dbReference>
<dbReference type="Gene3D" id="1.10.630.10">
    <property type="entry name" value="Cytochrome P450"/>
    <property type="match status" value="1"/>
</dbReference>
<evidence type="ECO:0000256" key="4">
    <source>
        <dbReference type="ARBA" id="ARBA00023004"/>
    </source>
</evidence>
<proteinExistence type="inferred from homology"/>
<evidence type="ECO:0000313" key="8">
    <source>
        <dbReference type="Proteomes" id="UP000799536"/>
    </source>
</evidence>
<evidence type="ECO:0000256" key="5">
    <source>
        <dbReference type="PIRSR" id="PIRSR602401-1"/>
    </source>
</evidence>
<dbReference type="PROSITE" id="PS00086">
    <property type="entry name" value="CYTOCHROME_P450"/>
    <property type="match status" value="1"/>
</dbReference>
<feature type="binding site" description="axial binding residue" evidence="5">
    <location>
        <position position="533"/>
    </location>
    <ligand>
        <name>heme</name>
        <dbReference type="ChEBI" id="CHEBI:30413"/>
    </ligand>
    <ligandPart>
        <name>Fe</name>
        <dbReference type="ChEBI" id="CHEBI:18248"/>
    </ligandPart>
</feature>
<comment type="similarity">
    <text evidence="2 6">Belongs to the cytochrome P450 family.</text>
</comment>
<dbReference type="InterPro" id="IPR050121">
    <property type="entry name" value="Cytochrome_P450_monoxygenase"/>
</dbReference>
<dbReference type="InterPro" id="IPR002401">
    <property type="entry name" value="Cyt_P450_E_grp-I"/>
</dbReference>
<evidence type="ECO:0000256" key="3">
    <source>
        <dbReference type="ARBA" id="ARBA00022723"/>
    </source>
</evidence>
<keyword evidence="6" id="KW-0503">Monooxygenase</keyword>
<dbReference type="PRINTS" id="PR00463">
    <property type="entry name" value="EP450I"/>
</dbReference>
<keyword evidence="5 6" id="KW-0349">Heme</keyword>
<organism evidence="7 8">
    <name type="scientific">Delitschia confertaspora ATCC 74209</name>
    <dbReference type="NCBI Taxonomy" id="1513339"/>
    <lineage>
        <taxon>Eukaryota</taxon>
        <taxon>Fungi</taxon>
        <taxon>Dikarya</taxon>
        <taxon>Ascomycota</taxon>
        <taxon>Pezizomycotina</taxon>
        <taxon>Dothideomycetes</taxon>
        <taxon>Pleosporomycetidae</taxon>
        <taxon>Pleosporales</taxon>
        <taxon>Delitschiaceae</taxon>
        <taxon>Delitschia</taxon>
    </lineage>
</organism>
<dbReference type="PRINTS" id="PR00385">
    <property type="entry name" value="P450"/>
</dbReference>
<keyword evidence="3 5" id="KW-0479">Metal-binding</keyword>
<protein>
    <submittedName>
        <fullName evidence="7">Cytochrome P450</fullName>
    </submittedName>
</protein>
<dbReference type="EMBL" id="ML994161">
    <property type="protein sequence ID" value="KAF2198220.1"/>
    <property type="molecule type" value="Genomic_DNA"/>
</dbReference>
<dbReference type="GO" id="GO:0005506">
    <property type="term" value="F:iron ion binding"/>
    <property type="evidence" value="ECO:0007669"/>
    <property type="project" value="InterPro"/>
</dbReference>
<keyword evidence="6" id="KW-0560">Oxidoreductase</keyword>
<dbReference type="GO" id="GO:0016705">
    <property type="term" value="F:oxidoreductase activity, acting on paired donors, with incorporation or reduction of molecular oxygen"/>
    <property type="evidence" value="ECO:0007669"/>
    <property type="project" value="InterPro"/>
</dbReference>
<dbReference type="PANTHER" id="PTHR24305">
    <property type="entry name" value="CYTOCHROME P450"/>
    <property type="match status" value="1"/>
</dbReference>
<keyword evidence="4 5" id="KW-0408">Iron</keyword>
<comment type="cofactor">
    <cofactor evidence="1 5">
        <name>heme</name>
        <dbReference type="ChEBI" id="CHEBI:30413"/>
    </cofactor>
</comment>
<evidence type="ECO:0000256" key="2">
    <source>
        <dbReference type="ARBA" id="ARBA00010617"/>
    </source>
</evidence>
<dbReference type="GO" id="GO:0020037">
    <property type="term" value="F:heme binding"/>
    <property type="evidence" value="ECO:0007669"/>
    <property type="project" value="InterPro"/>
</dbReference>
<dbReference type="InterPro" id="IPR001128">
    <property type="entry name" value="Cyt_P450"/>
</dbReference>
<dbReference type="Pfam" id="PF00067">
    <property type="entry name" value="p450"/>
    <property type="match status" value="1"/>
</dbReference>
<keyword evidence="8" id="KW-1185">Reference proteome</keyword>
<dbReference type="PANTHER" id="PTHR24305:SF166">
    <property type="entry name" value="CYTOCHROME P450 12A4, MITOCHONDRIAL-RELATED"/>
    <property type="match status" value="1"/>
</dbReference>
<dbReference type="OrthoDB" id="1470350at2759"/>
<evidence type="ECO:0000313" key="7">
    <source>
        <dbReference type="EMBL" id="KAF2198220.1"/>
    </source>
</evidence>
<sequence length="600" mass="67580">MAPLLLIFLSVLTVLFHRQWRRLQNNISEAKATGLPYVVVPFFFATVKWVLVRPLMLPLFKLLPDPWAERWPMLLEFTRGWHNGYKPFELEGCDTFVAVSPDRNVVYTCDPDVSAHFLRGPSFGKPQELLGILNIFGPTMTGTDGAEARLYRKTTAPFFTERTMKQVWTESTKGAKVLLNVFADSHPDRTAFSTSQMRAVISRLTLHILNSVCFEKRIDDEALRKLLKGEERAPEGHVLTYSQAMHGVLDYFDVIFFTPRAILNHSPLKVHRKARQAFYELRKYIEDLRSIKEKEMQPRKEVKKDSESLLDLLVLAGMSSPTPTLCPKAVIGNIFIFMFAGHEANANTLTFLLLLLACNPGIQKATQEDIDRILFRLRNEGRTDSSLSSLYEQAFPALIEGYVGACINEALRLFTVIPFLVKTVPQSQDAAKGEDEGHTFSVAGNMCRIPGGSMVLINTTAVHRHPQYWPDCGTTSRNNIASGKTNPVDSFDPQRWLVTETSASTKDKVPEGARFLRPKAGSFMPFSDGGRGCLGKRFALVELCAIVTQILSEYTIELVVKGDQDWQKTRENAARTLTEEVAMDMSLRLTAPVPVRFVKR</sequence>
<evidence type="ECO:0000256" key="1">
    <source>
        <dbReference type="ARBA" id="ARBA00001971"/>
    </source>
</evidence>
<accession>A0A9P4JFD2</accession>